<dbReference type="Proteomes" id="UP001300672">
    <property type="component" value="Chromosome"/>
</dbReference>
<feature type="transmembrane region" description="Helical" evidence="5">
    <location>
        <begin position="106"/>
        <end position="127"/>
    </location>
</feature>
<keyword evidence="5" id="KW-0997">Cell inner membrane</keyword>
<reference evidence="6" key="1">
    <citation type="journal article" date="2023" name="Int. J. Mol. Sci.">
        <title>Metagenomics Revealed a New Genus 'Candidatus Thiocaldithrix dubininis' gen. nov., sp. nov. and a New Species 'Candidatus Thiothrix putei' sp. nov. in the Family Thiotrichaceae, Some Members of Which Have Traits of Both Na+- and H+-Motive Energetics.</title>
        <authorList>
            <person name="Ravin N.V."/>
            <person name="Muntyan M.S."/>
            <person name="Smolyakov D.D."/>
            <person name="Rudenko T.S."/>
            <person name="Beletsky A.V."/>
            <person name="Mardanov A.V."/>
            <person name="Grabovich M.Y."/>
        </authorList>
    </citation>
    <scope>NUCLEOTIDE SEQUENCE</scope>
    <source>
        <strain evidence="6">GKL-01</strain>
    </source>
</reference>
<name>A0AA95H586_9GAMM</name>
<comment type="function">
    <text evidence="5">Plays a role in cell envelope biogenesis, maintenance of cell envelope integrity and membrane homeostasis.</text>
</comment>
<feature type="transmembrane region" description="Helical" evidence="5">
    <location>
        <begin position="178"/>
        <end position="196"/>
    </location>
</feature>
<evidence type="ECO:0000313" key="6">
    <source>
        <dbReference type="EMBL" id="WGZ91222.1"/>
    </source>
</evidence>
<comment type="subcellular location">
    <subcellularLocation>
        <location evidence="5">Cell inner membrane</location>
        <topology evidence="5">Multi-pass membrane protein</topology>
    </subcellularLocation>
</comment>
<dbReference type="HAMAP" id="MF_00189">
    <property type="entry name" value="YciB"/>
    <property type="match status" value="1"/>
</dbReference>
<accession>A0AA95H586</accession>
<evidence type="ECO:0000256" key="5">
    <source>
        <dbReference type="HAMAP-Rule" id="MF_00189"/>
    </source>
</evidence>
<gene>
    <name evidence="5" type="primary">yciB</name>
    <name evidence="6" type="ORF">QJT80_01835</name>
</gene>
<organism evidence="6">
    <name type="scientific">Candidatus Thiocaldithrix dubininis</name>
    <dbReference type="NCBI Taxonomy" id="3080823"/>
    <lineage>
        <taxon>Bacteria</taxon>
        <taxon>Pseudomonadati</taxon>
        <taxon>Pseudomonadota</taxon>
        <taxon>Gammaproteobacteria</taxon>
        <taxon>Thiotrichales</taxon>
        <taxon>Thiotrichaceae</taxon>
        <taxon>Candidatus Thiocaldithrix</taxon>
    </lineage>
</organism>
<comment type="similarity">
    <text evidence="5">Belongs to the YciB family.</text>
</comment>
<feature type="transmembrane region" description="Helical" evidence="5">
    <location>
        <begin position="78"/>
        <end position="94"/>
    </location>
</feature>
<dbReference type="PANTHER" id="PTHR36917:SF1">
    <property type="entry name" value="INNER MEMBRANE-SPANNING PROTEIN YCIB"/>
    <property type="match status" value="1"/>
</dbReference>
<dbReference type="GO" id="GO:0005886">
    <property type="term" value="C:plasma membrane"/>
    <property type="evidence" value="ECO:0007669"/>
    <property type="project" value="UniProtKB-SubCell"/>
</dbReference>
<dbReference type="EMBL" id="CP124755">
    <property type="protein sequence ID" value="WGZ91222.1"/>
    <property type="molecule type" value="Genomic_DNA"/>
</dbReference>
<feature type="transmembrane region" description="Helical" evidence="5">
    <location>
        <begin position="148"/>
        <end position="166"/>
    </location>
</feature>
<evidence type="ECO:0000256" key="2">
    <source>
        <dbReference type="ARBA" id="ARBA00022692"/>
    </source>
</evidence>
<evidence type="ECO:0000256" key="4">
    <source>
        <dbReference type="ARBA" id="ARBA00023136"/>
    </source>
</evidence>
<dbReference type="Pfam" id="PF04279">
    <property type="entry name" value="IspA"/>
    <property type="match status" value="1"/>
</dbReference>
<feature type="transmembrane region" description="Helical" evidence="5">
    <location>
        <begin position="46"/>
        <end position="66"/>
    </location>
</feature>
<dbReference type="KEGG" id="tdu:QJT80_01835"/>
<keyword evidence="4 5" id="KW-0472">Membrane</keyword>
<dbReference type="NCBIfam" id="NF001325">
    <property type="entry name" value="PRK00259.1-3"/>
    <property type="match status" value="1"/>
</dbReference>
<sequence>MKFLFDFFPVALFFAAYKLFASVPPALIQAANQLPLIQLDQSQPKDAILFATLVIILATLLQNVLYYVKYKRFERMHLITLGILLVFGTLTLLLKDPMFIKWKVSIINWAFAIAFIASQFVGSRKTIAERMMSNAIQVPKAIWQKVNTMWAGFFAAIGVLNLIIAYNFSEDFWVDFKMFGVFGLTFIFIILQVFYLQKYAVESKP</sequence>
<keyword evidence="1 5" id="KW-1003">Cell membrane</keyword>
<proteinExistence type="inferred from homology"/>
<dbReference type="InterPro" id="IPR006008">
    <property type="entry name" value="YciB"/>
</dbReference>
<evidence type="ECO:0000256" key="1">
    <source>
        <dbReference type="ARBA" id="ARBA00022475"/>
    </source>
</evidence>
<keyword evidence="3 5" id="KW-1133">Transmembrane helix</keyword>
<reference evidence="6" key="2">
    <citation type="submission" date="2023-04" db="EMBL/GenBank/DDBJ databases">
        <authorList>
            <person name="Beletskiy A.V."/>
            <person name="Mardanov A.V."/>
            <person name="Ravin N.V."/>
        </authorList>
    </citation>
    <scope>NUCLEOTIDE SEQUENCE</scope>
    <source>
        <strain evidence="6">GKL-01</strain>
    </source>
</reference>
<dbReference type="PANTHER" id="PTHR36917">
    <property type="entry name" value="INTRACELLULAR SEPTATION PROTEIN A-RELATED"/>
    <property type="match status" value="1"/>
</dbReference>
<keyword evidence="2 5" id="KW-0812">Transmembrane</keyword>
<protein>
    <recommendedName>
        <fullName evidence="5">Inner membrane-spanning protein YciB</fullName>
    </recommendedName>
</protein>
<evidence type="ECO:0000256" key="3">
    <source>
        <dbReference type="ARBA" id="ARBA00022989"/>
    </source>
</evidence>
<dbReference type="AlphaFoldDB" id="A0AA95H586"/>